<dbReference type="InterPro" id="IPR050325">
    <property type="entry name" value="Prot/Nucl_acid_deglycase"/>
</dbReference>
<reference evidence="2" key="1">
    <citation type="journal article" date="2022" name="Cell Host Microbe">
        <title>Colonization of the live biotherapeutic product VE303 and modulation of the microbiota and metabolites in healthy volunteers.</title>
        <authorList>
            <person name="Dsouza M."/>
            <person name="Menon R."/>
            <person name="Crossette E."/>
            <person name="Bhattarai S.K."/>
            <person name="Schneider J."/>
            <person name="Kim Y.G."/>
            <person name="Reddy S."/>
            <person name="Caballero S."/>
            <person name="Felix C."/>
            <person name="Cornacchione L."/>
            <person name="Hendrickson J."/>
            <person name="Watson A.R."/>
            <person name="Minot S.S."/>
            <person name="Greenfield N."/>
            <person name="Schopf L."/>
            <person name="Szabady R."/>
            <person name="Patarroyo J."/>
            <person name="Smith W."/>
            <person name="Harrison P."/>
            <person name="Kuijper E.J."/>
            <person name="Kelly C.P."/>
            <person name="Olle B."/>
            <person name="Bobilev D."/>
            <person name="Silber J.L."/>
            <person name="Bucci V."/>
            <person name="Roberts B."/>
            <person name="Faith J."/>
            <person name="Norman J.M."/>
        </authorList>
    </citation>
    <scope>NUCLEOTIDE SEQUENCE</scope>
    <source>
        <strain evidence="2">VE303-04</strain>
    </source>
</reference>
<dbReference type="Gene3D" id="3.40.50.880">
    <property type="match status" value="1"/>
</dbReference>
<evidence type="ECO:0000313" key="2">
    <source>
        <dbReference type="EMBL" id="MCK0086354.1"/>
    </source>
</evidence>
<dbReference type="SUPFAM" id="SSF52317">
    <property type="entry name" value="Class I glutamine amidotransferase-like"/>
    <property type="match status" value="1"/>
</dbReference>
<accession>A0AAW5F496</accession>
<dbReference type="Pfam" id="PF01965">
    <property type="entry name" value="DJ-1_PfpI"/>
    <property type="match status" value="1"/>
</dbReference>
<name>A0AAW5F496_CLOSY</name>
<dbReference type="InterPro" id="IPR029062">
    <property type="entry name" value="Class_I_gatase-like"/>
</dbReference>
<proteinExistence type="predicted"/>
<dbReference type="InterPro" id="IPR006287">
    <property type="entry name" value="DJ-1"/>
</dbReference>
<feature type="domain" description="DJ-1/PfpI" evidence="1">
    <location>
        <begin position="3"/>
        <end position="163"/>
    </location>
</feature>
<dbReference type="CDD" id="cd03135">
    <property type="entry name" value="GATase1_DJ-1"/>
    <property type="match status" value="1"/>
</dbReference>
<dbReference type="NCBIfam" id="TIGR01383">
    <property type="entry name" value="not_thiJ"/>
    <property type="match status" value="1"/>
</dbReference>
<gene>
    <name evidence="2" type="ORF">K5I21_10840</name>
</gene>
<protein>
    <submittedName>
        <fullName evidence="2">DJ-1/PfpI family protein</fullName>
    </submittedName>
</protein>
<dbReference type="InterPro" id="IPR002818">
    <property type="entry name" value="DJ-1/PfpI"/>
</dbReference>
<comment type="caution">
    <text evidence="2">The sequence shown here is derived from an EMBL/GenBank/DDBJ whole genome shotgun (WGS) entry which is preliminary data.</text>
</comment>
<organism evidence="2 3">
    <name type="scientific">Clostridium symbiosum</name>
    <name type="common">Bacteroides symbiosus</name>
    <dbReference type="NCBI Taxonomy" id="1512"/>
    <lineage>
        <taxon>Bacteria</taxon>
        <taxon>Bacillati</taxon>
        <taxon>Bacillota</taxon>
        <taxon>Clostridia</taxon>
        <taxon>Lachnospirales</taxon>
        <taxon>Lachnospiraceae</taxon>
        <taxon>Otoolea</taxon>
    </lineage>
</organism>
<dbReference type="GO" id="GO:0005737">
    <property type="term" value="C:cytoplasm"/>
    <property type="evidence" value="ECO:0007669"/>
    <property type="project" value="TreeGrafter"/>
</dbReference>
<sequence length="184" mass="19085">MAEVYAFLADGSEEVECLAVADILVRAGIKVTLVSISNNKEVTGSHGFTIVADTTIGEIDFEQADLLFLPGGMPGTKRLSECRPLCDALVKANEEGRRLAAICAAPSVLGGLGILKGKTATCYPGFEGALAGANVTGDGVVTDGNVTTARGLGYALDLGLELTRLLLGEKTASHIKTAIQYDQI</sequence>
<dbReference type="RefSeq" id="WP_024738274.1">
    <property type="nucleotide sequence ID" value="NZ_JADNAS010000091.1"/>
</dbReference>
<dbReference type="EMBL" id="JAINVB010000001">
    <property type="protein sequence ID" value="MCK0086354.1"/>
    <property type="molecule type" value="Genomic_DNA"/>
</dbReference>
<evidence type="ECO:0000259" key="1">
    <source>
        <dbReference type="Pfam" id="PF01965"/>
    </source>
</evidence>
<evidence type="ECO:0000313" key="3">
    <source>
        <dbReference type="Proteomes" id="UP001203136"/>
    </source>
</evidence>
<dbReference type="Proteomes" id="UP001203136">
    <property type="component" value="Unassembled WGS sequence"/>
</dbReference>
<dbReference type="PANTHER" id="PTHR48094:SF12">
    <property type="entry name" value="PARKINSON DISEASE PROTEIN 7 HOMOLOG"/>
    <property type="match status" value="1"/>
</dbReference>
<dbReference type="AlphaFoldDB" id="A0AAW5F496"/>
<dbReference type="PANTHER" id="PTHR48094">
    <property type="entry name" value="PROTEIN/NUCLEIC ACID DEGLYCASE DJ-1-RELATED"/>
    <property type="match status" value="1"/>
</dbReference>